<dbReference type="InterPro" id="IPR011009">
    <property type="entry name" value="Kinase-like_dom_sf"/>
</dbReference>
<proteinExistence type="predicted"/>
<dbReference type="GO" id="GO:0005524">
    <property type="term" value="F:ATP binding"/>
    <property type="evidence" value="ECO:0007669"/>
    <property type="project" value="InterPro"/>
</dbReference>
<sequence>MSSQTSYESAIVDTLTSYQPLRAQRYASINVLIITWKDHDFGSTFDNEIAEVEAVFKETFNHTIWPFKIPTVAAERSLNLCVAKFVKEFGGEDDLLIIFYSGHGGPEIEERSPCTWAANLCGGPTLDWSNIQPQLFSSSGDVAIILDCCYAGQAARPHGSHRVEFLAATDKDNWTPTGMKKYPSFTKVLLREIKDLMSTEGAVTLAALQSRMVVAKSGLKRQPLMVRLAGDISEGPITLVKLVKAGNSEESTHQSDSESINSIYLRLCLFDQLNETPSPRFLRWLTRDSPSSVKDIEIISQAMSQAYKVVKIEEKVFASEIEQGETQTCQSLSREAQAEVQKLTRELKLAVGASCDALSATPGTSKIVLEGLRGASSRLTDFMADLLPTMRRSTLEDLKRSDDVTLKEIRSKISMRLTLLDDDKVTGNSSRVTFCDEPSSGQRIRFGTQSTQDVLVEYVYYDKENDDDYKKVSYQIRRMMALLAESQNSIFRTLSTSGFIHERLPSPRFGIVHPLTGDLKGRKFISLDQLMKEIKYVTLERRMGLAADICEAILHLHSVGWYHKNIKNSNIIIPTSLNNGEATKHETEWDFDNPFIIGFDCSRPANAETANTVDFDTTANLYRHPSRWGRSTRFEKHHDIYSLGILILEIGCWLHVTALDTKKGYFERIRDPEDLRTLLLKVASSKLAHAAGTRYAEAVRNCIMKRKWEGLEDWKSQKLVREGVLDLLRSYLGKNG</sequence>
<feature type="domain" description="Protein kinase" evidence="1">
    <location>
        <begin position="418"/>
        <end position="736"/>
    </location>
</feature>
<evidence type="ECO:0000313" key="3">
    <source>
        <dbReference type="Proteomes" id="UP000266152"/>
    </source>
</evidence>
<protein>
    <recommendedName>
        <fullName evidence="1">Protein kinase domain-containing protein</fullName>
    </recommendedName>
</protein>
<evidence type="ECO:0000259" key="1">
    <source>
        <dbReference type="PROSITE" id="PS50011"/>
    </source>
</evidence>
<dbReference type="AlphaFoldDB" id="A0A395RVW7"/>
<dbReference type="PANTHER" id="PTHR37542">
    <property type="entry name" value="HELO DOMAIN-CONTAINING PROTEIN-RELATED"/>
    <property type="match status" value="1"/>
</dbReference>
<organism evidence="2 3">
    <name type="scientific">Fusarium sporotrichioides</name>
    <dbReference type="NCBI Taxonomy" id="5514"/>
    <lineage>
        <taxon>Eukaryota</taxon>
        <taxon>Fungi</taxon>
        <taxon>Dikarya</taxon>
        <taxon>Ascomycota</taxon>
        <taxon>Pezizomycotina</taxon>
        <taxon>Sordariomycetes</taxon>
        <taxon>Hypocreomycetidae</taxon>
        <taxon>Hypocreales</taxon>
        <taxon>Nectriaceae</taxon>
        <taxon>Fusarium</taxon>
    </lineage>
</organism>
<name>A0A395RVW7_FUSSP</name>
<keyword evidence="3" id="KW-1185">Reference proteome</keyword>
<evidence type="ECO:0000313" key="2">
    <source>
        <dbReference type="EMBL" id="RGP64298.1"/>
    </source>
</evidence>
<dbReference type="STRING" id="5514.A0A395RVW7"/>
<dbReference type="PROSITE" id="PS50011">
    <property type="entry name" value="PROTEIN_KINASE_DOM"/>
    <property type="match status" value="1"/>
</dbReference>
<dbReference type="EMBL" id="PXOF01000118">
    <property type="protein sequence ID" value="RGP64298.1"/>
    <property type="molecule type" value="Genomic_DNA"/>
</dbReference>
<gene>
    <name evidence="2" type="ORF">FSPOR_8118</name>
</gene>
<accession>A0A395RVW7</accession>
<dbReference type="InterPro" id="IPR000719">
    <property type="entry name" value="Prot_kinase_dom"/>
</dbReference>
<dbReference type="PANTHER" id="PTHR37542:SF3">
    <property type="entry name" value="PRION-INHIBITION AND PROPAGATION HELO DOMAIN-CONTAINING PROTEIN"/>
    <property type="match status" value="1"/>
</dbReference>
<dbReference type="Gene3D" id="1.10.510.10">
    <property type="entry name" value="Transferase(Phosphotransferase) domain 1"/>
    <property type="match status" value="1"/>
</dbReference>
<dbReference type="SUPFAM" id="SSF56112">
    <property type="entry name" value="Protein kinase-like (PK-like)"/>
    <property type="match status" value="1"/>
</dbReference>
<reference evidence="2 3" key="1">
    <citation type="journal article" date="2018" name="PLoS Pathog.">
        <title>Evolution of structural diversity of trichothecenes, a family of toxins produced by plant pathogenic and entomopathogenic fungi.</title>
        <authorList>
            <person name="Proctor R.H."/>
            <person name="McCormick S.P."/>
            <person name="Kim H.S."/>
            <person name="Cardoza R.E."/>
            <person name="Stanley A.M."/>
            <person name="Lindo L."/>
            <person name="Kelly A."/>
            <person name="Brown D.W."/>
            <person name="Lee T."/>
            <person name="Vaughan M.M."/>
            <person name="Alexander N.J."/>
            <person name="Busman M."/>
            <person name="Gutierrez S."/>
        </authorList>
    </citation>
    <scope>NUCLEOTIDE SEQUENCE [LARGE SCALE GENOMIC DNA]</scope>
    <source>
        <strain evidence="2 3">NRRL 3299</strain>
    </source>
</reference>
<dbReference type="Proteomes" id="UP000266152">
    <property type="component" value="Unassembled WGS sequence"/>
</dbReference>
<dbReference type="GO" id="GO:0004672">
    <property type="term" value="F:protein kinase activity"/>
    <property type="evidence" value="ECO:0007669"/>
    <property type="project" value="InterPro"/>
</dbReference>
<comment type="caution">
    <text evidence="2">The sequence shown here is derived from an EMBL/GenBank/DDBJ whole genome shotgun (WGS) entry which is preliminary data.</text>
</comment>